<protein>
    <recommendedName>
        <fullName evidence="4">DUF547 domain-containing protein</fullName>
    </recommendedName>
</protein>
<proteinExistence type="predicted"/>
<reference evidence="2 3" key="1">
    <citation type="submission" date="2024-09" db="EMBL/GenBank/DDBJ databases">
        <title>Genome sequencing and assembly of Phytophthora oleae, isolate VK10A, causative agent of rot of olive drupes.</title>
        <authorList>
            <person name="Conti Taguali S."/>
            <person name="Riolo M."/>
            <person name="La Spada F."/>
            <person name="Cacciola S.O."/>
            <person name="Dionisio G."/>
        </authorList>
    </citation>
    <scope>NUCLEOTIDE SEQUENCE [LARGE SCALE GENOMIC DNA]</scope>
    <source>
        <strain evidence="2 3">VK10A</strain>
    </source>
</reference>
<gene>
    <name evidence="2" type="ORF">V7S43_005108</name>
</gene>
<dbReference type="EMBL" id="JBIMZQ010000008">
    <property type="protein sequence ID" value="KAL3669728.1"/>
    <property type="molecule type" value="Genomic_DNA"/>
</dbReference>
<feature type="region of interest" description="Disordered" evidence="1">
    <location>
        <begin position="982"/>
        <end position="1007"/>
    </location>
</feature>
<evidence type="ECO:0000313" key="2">
    <source>
        <dbReference type="EMBL" id="KAL3669728.1"/>
    </source>
</evidence>
<dbReference type="PROSITE" id="PS51257">
    <property type="entry name" value="PROKAR_LIPOPROTEIN"/>
    <property type="match status" value="1"/>
</dbReference>
<dbReference type="PANTHER" id="PTHR46361">
    <property type="entry name" value="ELECTRON CARRIER/ PROTEIN DISULFIDE OXIDOREDUCTASE"/>
    <property type="match status" value="1"/>
</dbReference>
<name>A0ABD3FSK9_9STRA</name>
<dbReference type="PANTHER" id="PTHR46361:SF3">
    <property type="entry name" value="ELECTRON CARRIER_ PROTEIN DISULFIDE OXIDOREDUCTASE"/>
    <property type="match status" value="1"/>
</dbReference>
<evidence type="ECO:0000256" key="1">
    <source>
        <dbReference type="SAM" id="MobiDB-lite"/>
    </source>
</evidence>
<keyword evidence="3" id="KW-1185">Reference proteome</keyword>
<accession>A0ABD3FSK9</accession>
<sequence length="1107" mass="124206">MAQCKDGGEALRHQMRSMATCLALVACVGTSFRCLQVEAYSKLLFRLVFPSGDVTVSKLLWLGLGMGLAVVQLSDVVDRCRHKWTTRGQRLLLVDESSRPTSVLILSGENKLQRVPVNTQQFQGQVALEVSFNSFGLQLHGRFMRPVPAKSELFLALELPVEAKGLKWTVKMLVAAIKQFCKWSGGHVACNEDKQSGEDSERLHFSVALLSCDHSLLGLTIGGHREKQQAKSFTLEKLYTLEASIADWKLRWLARLSLAVLQWIPLGWMMPPVRLAGYLLTPRRGVKAYKMEKRYFFCFSVQCVEPQTYFDTKSLRISLPHDDHVPDLDIGSPISLFGGNGQCGGVPLAHAEACRRIGEDSRSLSRFNFSLDVWVEFVDRVAGRRKVGYLLEVTDMTQQLRRTVMRSASTLKNALLLLRLEHQIDRKETERETGNIETEPDSEQAEPVDFQNLTVESREYRYGLIEHETSAVAHVLEQIASTPAQGRRRWRQPQRCYQNQLEKATLYRCLMSPSRLPPVPSYHAIGVQLNETQHLGMNVVCEAGIYRLHGAGDGTRPLLRQEWFIVAADNLHFFRSFSVAPSLSIPVTSVLNVSSVDHLDLLNGNKPADVYHEKGAVPRWYCLEIHLVLEVITVFVETPEEREQLVASLQPLTIDECDVNVFSIPVKEEAVAVAPLFSPMTLHSQNQPVCLNQRTSRFVDTFETEINASKAQKLVQESLEAGLKVFTLGETPSRLRINRPTVLRFLDKVEKLNSLDLDQVAAETSSQDRLALGLNLYHTLFIHAVLIFRYPQSHEQWKLLQTVPCYLMRVKGGNESVRYTLADIQRVMLRCPVPVSLEASSFKRSLSQNALMDLAIGGGDAVNGLCRTVLGVAWTPVLPNSSSFSAVKLTPRPIPAALAIDNADIRTSLVLQVNSSPPSAKTAGVIWVYDSGRKLDEQLNAMCTTFLRRELELDEVNRVINLPRVCEWYRIGHRDEVDEQNDSINRRMDSLSQRSRRRSSSGSAGVAALPKSRGFYCLQRLLNFMGVEQHHQAMHLLLGAGKECRFVFYEFWTRPSRSAAANLLSSAGNAALSVFSVSSGTSVANCQERDAKETDGEWSLQPLRSFF</sequence>
<evidence type="ECO:0000313" key="3">
    <source>
        <dbReference type="Proteomes" id="UP001632037"/>
    </source>
</evidence>
<dbReference type="Proteomes" id="UP001632037">
    <property type="component" value="Unassembled WGS sequence"/>
</dbReference>
<dbReference type="AlphaFoldDB" id="A0ABD3FSK9"/>
<organism evidence="2 3">
    <name type="scientific">Phytophthora oleae</name>
    <dbReference type="NCBI Taxonomy" id="2107226"/>
    <lineage>
        <taxon>Eukaryota</taxon>
        <taxon>Sar</taxon>
        <taxon>Stramenopiles</taxon>
        <taxon>Oomycota</taxon>
        <taxon>Peronosporomycetes</taxon>
        <taxon>Peronosporales</taxon>
        <taxon>Peronosporaceae</taxon>
        <taxon>Phytophthora</taxon>
    </lineage>
</organism>
<feature type="region of interest" description="Disordered" evidence="1">
    <location>
        <begin position="427"/>
        <end position="446"/>
    </location>
</feature>
<comment type="caution">
    <text evidence="2">The sequence shown here is derived from an EMBL/GenBank/DDBJ whole genome shotgun (WGS) entry which is preliminary data.</text>
</comment>
<evidence type="ECO:0008006" key="4">
    <source>
        <dbReference type="Google" id="ProtNLM"/>
    </source>
</evidence>